<proteinExistence type="predicted"/>
<dbReference type="Proteomes" id="UP000366872">
    <property type="component" value="Unassembled WGS sequence"/>
</dbReference>
<protein>
    <recommendedName>
        <fullName evidence="1">ACT domain-containing protein</fullName>
    </recommendedName>
</protein>
<feature type="domain" description="ACT" evidence="1">
    <location>
        <begin position="71"/>
        <end position="146"/>
    </location>
</feature>
<dbReference type="SUPFAM" id="SSF55021">
    <property type="entry name" value="ACT-like"/>
    <property type="match status" value="2"/>
</dbReference>
<dbReference type="PANTHER" id="PTHR40099:SF1">
    <property type="entry name" value="ACETOLACTATE SYNTHASE, SMALL SUBUNIT"/>
    <property type="match status" value="1"/>
</dbReference>
<reference evidence="2 3" key="1">
    <citation type="submission" date="2019-04" db="EMBL/GenBank/DDBJ databases">
        <authorList>
            <person name="Van Vliet M D."/>
        </authorList>
    </citation>
    <scope>NUCLEOTIDE SEQUENCE [LARGE SCALE GENOMIC DNA]</scope>
    <source>
        <strain evidence="2 3">F1</strain>
    </source>
</reference>
<organism evidence="2 3">
    <name type="scientific">Pontiella desulfatans</name>
    <dbReference type="NCBI Taxonomy" id="2750659"/>
    <lineage>
        <taxon>Bacteria</taxon>
        <taxon>Pseudomonadati</taxon>
        <taxon>Kiritimatiellota</taxon>
        <taxon>Kiritimatiellia</taxon>
        <taxon>Kiritimatiellales</taxon>
        <taxon>Pontiellaceae</taxon>
        <taxon>Pontiella</taxon>
    </lineage>
</organism>
<evidence type="ECO:0000259" key="1">
    <source>
        <dbReference type="PROSITE" id="PS51671"/>
    </source>
</evidence>
<name>A0A6C2TZW5_PONDE</name>
<accession>A0A6C2TZW5</accession>
<gene>
    <name evidence="2" type="ORF">PDESU_01796</name>
</gene>
<dbReference type="CDD" id="cd04882">
    <property type="entry name" value="ACT_Bt0572_2"/>
    <property type="match status" value="1"/>
</dbReference>
<dbReference type="EMBL" id="CAAHFG010000001">
    <property type="protein sequence ID" value="VGO13240.1"/>
    <property type="molecule type" value="Genomic_DNA"/>
</dbReference>
<keyword evidence="3" id="KW-1185">Reference proteome</keyword>
<sequence length="146" mass="16223">MKLKQLSVFLENKPGRLRELCGLLAENGINIITLSLADTEQFGILRLIVKDYDEAKALLVENGFVAKLTDVVAVEVNDQPGGLSKILEIEQESGISVEYMYAFTIKSGENAVLLFRFDDNDKAVEALQKANLNILDCVELYQRAEA</sequence>
<dbReference type="AlphaFoldDB" id="A0A6C2TZW5"/>
<dbReference type="Gene3D" id="3.30.2130.10">
    <property type="entry name" value="VC0802-like"/>
    <property type="match status" value="1"/>
</dbReference>
<evidence type="ECO:0000313" key="2">
    <source>
        <dbReference type="EMBL" id="VGO13240.1"/>
    </source>
</evidence>
<dbReference type="PANTHER" id="PTHR40099">
    <property type="entry name" value="ACETOLACTATE SYNTHASE, SMALL SUBUNIT"/>
    <property type="match status" value="1"/>
</dbReference>
<evidence type="ECO:0000313" key="3">
    <source>
        <dbReference type="Proteomes" id="UP000366872"/>
    </source>
</evidence>
<dbReference type="InterPro" id="IPR045865">
    <property type="entry name" value="ACT-like_dom_sf"/>
</dbReference>
<dbReference type="InterPro" id="IPR002912">
    <property type="entry name" value="ACT_dom"/>
</dbReference>
<dbReference type="InterPro" id="IPR045739">
    <property type="entry name" value="ACT_dom_pair"/>
</dbReference>
<dbReference type="Pfam" id="PF19571">
    <property type="entry name" value="ACT_8"/>
    <property type="match status" value="1"/>
</dbReference>
<dbReference type="PROSITE" id="PS51671">
    <property type="entry name" value="ACT"/>
    <property type="match status" value="1"/>
</dbReference>
<dbReference type="RefSeq" id="WP_136078827.1">
    <property type="nucleotide sequence ID" value="NZ_CAAHFG010000001.1"/>
</dbReference>